<dbReference type="InterPro" id="IPR040504">
    <property type="entry name" value="TFIIF_beta_N"/>
</dbReference>
<keyword evidence="3" id="KW-1185">Reference proteome</keyword>
<reference evidence="3" key="1">
    <citation type="journal article" date="2023" name="Commun. Biol.">
        <title>Genome analysis of Parmales, the sister group of diatoms, reveals the evolutionary specialization of diatoms from phago-mixotrophs to photoautotrophs.</title>
        <authorList>
            <person name="Ban H."/>
            <person name="Sato S."/>
            <person name="Yoshikawa S."/>
            <person name="Yamada K."/>
            <person name="Nakamura Y."/>
            <person name="Ichinomiya M."/>
            <person name="Sato N."/>
            <person name="Blanc-Mathieu R."/>
            <person name="Endo H."/>
            <person name="Kuwata A."/>
            <person name="Ogata H."/>
        </authorList>
    </citation>
    <scope>NUCLEOTIDE SEQUENCE [LARGE SCALE GENOMIC DNA]</scope>
    <source>
        <strain evidence="3">NIES 3701</strain>
    </source>
</reference>
<organism evidence="2 3">
    <name type="scientific">Triparma strigata</name>
    <dbReference type="NCBI Taxonomy" id="1606541"/>
    <lineage>
        <taxon>Eukaryota</taxon>
        <taxon>Sar</taxon>
        <taxon>Stramenopiles</taxon>
        <taxon>Ochrophyta</taxon>
        <taxon>Bolidophyceae</taxon>
        <taxon>Parmales</taxon>
        <taxon>Triparmaceae</taxon>
        <taxon>Triparma</taxon>
    </lineage>
</organism>
<proteinExistence type="predicted"/>
<gene>
    <name evidence="2" type="ORF">TrST_g154</name>
</gene>
<dbReference type="InterPro" id="IPR003196">
    <property type="entry name" value="TFIIF_beta"/>
</dbReference>
<accession>A0A9W7F1N9</accession>
<dbReference type="Pfam" id="PF17683">
    <property type="entry name" value="TFIIF_beta_N"/>
    <property type="match status" value="1"/>
</dbReference>
<dbReference type="OrthoDB" id="10424586at2759"/>
<dbReference type="PANTHER" id="PTHR10445">
    <property type="entry name" value="GENERAL TRANSCRIPTION FACTOR IIF SUBUNIT 2"/>
    <property type="match status" value="1"/>
</dbReference>
<dbReference type="Gene3D" id="1.10.10.10">
    <property type="entry name" value="Winged helix-like DNA-binding domain superfamily/Winged helix DNA-binding domain"/>
    <property type="match status" value="1"/>
</dbReference>
<evidence type="ECO:0000259" key="1">
    <source>
        <dbReference type="Pfam" id="PF17683"/>
    </source>
</evidence>
<name>A0A9W7F1N9_9STRA</name>
<dbReference type="AlphaFoldDB" id="A0A9W7F1N9"/>
<sequence>MSQPVKKEEKPKSEESTITIEKTNPAQYWLVKVPKELINQLQDESVTGSSTLGEVTFTHLPKTAPQITFTLSPSISASSGTYDLTNLSKTYTPLASVQTGVVKNKKRLIGEVTRSGSLIADPSTQRLLLRNRVAHESTSKGVIKSTSDAEAKIEKDARAGALDAFNEERERIKKIRQEENKRILLESEFDINDVGSIKTKILNVFDERDGRAFKDILAHLNMDSCTSKEEKVIKNVLKQVARYSTKGKERGMYWLKGEFGGLGGMQGQNEDA</sequence>
<feature type="domain" description="TFIIF beta subunit N-terminal" evidence="1">
    <location>
        <begin position="27"/>
        <end position="79"/>
    </location>
</feature>
<dbReference type="InterPro" id="IPR036388">
    <property type="entry name" value="WH-like_DNA-bd_sf"/>
</dbReference>
<dbReference type="Proteomes" id="UP001165085">
    <property type="component" value="Unassembled WGS sequence"/>
</dbReference>
<evidence type="ECO:0000313" key="2">
    <source>
        <dbReference type="EMBL" id="GMH97708.1"/>
    </source>
</evidence>
<protein>
    <recommendedName>
        <fullName evidence="1">TFIIF beta subunit N-terminal domain-containing protein</fullName>
    </recommendedName>
</protein>
<dbReference type="GO" id="GO:0006367">
    <property type="term" value="P:transcription initiation at RNA polymerase II promoter"/>
    <property type="evidence" value="ECO:0007669"/>
    <property type="project" value="InterPro"/>
</dbReference>
<dbReference type="EMBL" id="BRXY01000500">
    <property type="protein sequence ID" value="GMH97708.1"/>
    <property type="molecule type" value="Genomic_DNA"/>
</dbReference>
<dbReference type="PANTHER" id="PTHR10445:SF0">
    <property type="entry name" value="GENERAL TRANSCRIPTION FACTOR IIF SUBUNIT 2"/>
    <property type="match status" value="1"/>
</dbReference>
<dbReference type="GO" id="GO:0005674">
    <property type="term" value="C:transcription factor TFIIF complex"/>
    <property type="evidence" value="ECO:0007669"/>
    <property type="project" value="InterPro"/>
</dbReference>
<evidence type="ECO:0000313" key="3">
    <source>
        <dbReference type="Proteomes" id="UP001165085"/>
    </source>
</evidence>
<comment type="caution">
    <text evidence="2">The sequence shown here is derived from an EMBL/GenBank/DDBJ whole genome shotgun (WGS) entry which is preliminary data.</text>
</comment>